<protein>
    <submittedName>
        <fullName evidence="3">DNA-binding protein</fullName>
    </submittedName>
</protein>
<dbReference type="STRING" id="1196324.A374_08979"/>
<dbReference type="GO" id="GO:0003700">
    <property type="term" value="F:DNA-binding transcription factor activity"/>
    <property type="evidence" value="ECO:0007669"/>
    <property type="project" value="TreeGrafter"/>
</dbReference>
<feature type="domain" description="HTH cro/C1-type" evidence="2">
    <location>
        <begin position="8"/>
        <end position="62"/>
    </location>
</feature>
<dbReference type="eggNOG" id="COG1396">
    <property type="taxonomic scope" value="Bacteria"/>
</dbReference>
<dbReference type="Pfam" id="PF01381">
    <property type="entry name" value="HTH_3"/>
    <property type="match status" value="1"/>
</dbReference>
<dbReference type="InterPro" id="IPR001387">
    <property type="entry name" value="Cro/C1-type_HTH"/>
</dbReference>
<sequence length="121" mass="14070">MERIGRKVRELRISRGYTLRKVGESVDMDYSYLSKVENGKVNPSLELLQTLADFYNVDISYFFIEMPDELRELGVEYVTLSKKAKEKNIDPEVLDRVIDLPQSTILQIINILEDVRGKNDE</sequence>
<dbReference type="Gene3D" id="1.10.260.40">
    <property type="entry name" value="lambda repressor-like DNA-binding domains"/>
    <property type="match status" value="1"/>
</dbReference>
<dbReference type="SMART" id="SM00530">
    <property type="entry name" value="HTH_XRE"/>
    <property type="match status" value="1"/>
</dbReference>
<evidence type="ECO:0000259" key="2">
    <source>
        <dbReference type="PROSITE" id="PS50943"/>
    </source>
</evidence>
<keyword evidence="4" id="KW-1185">Reference proteome</keyword>
<dbReference type="PROSITE" id="PS50943">
    <property type="entry name" value="HTH_CROC1"/>
    <property type="match status" value="1"/>
</dbReference>
<dbReference type="PATRIC" id="fig|1196324.3.peg.1837"/>
<gene>
    <name evidence="3" type="ORF">A374_08979</name>
</gene>
<keyword evidence="1 3" id="KW-0238">DNA-binding</keyword>
<dbReference type="CDD" id="cd00093">
    <property type="entry name" value="HTH_XRE"/>
    <property type="match status" value="1"/>
</dbReference>
<dbReference type="InterPro" id="IPR050807">
    <property type="entry name" value="TransReg_Diox_bact_type"/>
</dbReference>
<dbReference type="SUPFAM" id="SSF47413">
    <property type="entry name" value="lambda repressor-like DNA-binding domains"/>
    <property type="match status" value="1"/>
</dbReference>
<dbReference type="Proteomes" id="UP000004080">
    <property type="component" value="Unassembled WGS sequence"/>
</dbReference>
<accession>I8AJL9</accession>
<dbReference type="RefSeq" id="WP_007201889.1">
    <property type="nucleotide sequence ID" value="NZ_AKKV01000024.1"/>
</dbReference>
<dbReference type="GO" id="GO:0005829">
    <property type="term" value="C:cytosol"/>
    <property type="evidence" value="ECO:0007669"/>
    <property type="project" value="TreeGrafter"/>
</dbReference>
<comment type="caution">
    <text evidence="3">The sequence shown here is derived from an EMBL/GenBank/DDBJ whole genome shotgun (WGS) entry which is preliminary data.</text>
</comment>
<dbReference type="GO" id="GO:0003677">
    <property type="term" value="F:DNA binding"/>
    <property type="evidence" value="ECO:0007669"/>
    <property type="project" value="UniProtKB-KW"/>
</dbReference>
<reference evidence="3 4" key="1">
    <citation type="journal article" date="2012" name="J. Bacteriol.">
        <title>Genome of Bacillus macauensis ZFHKF-1, a Long-Chain-Forming Bacterium.</title>
        <authorList>
            <person name="Cai L."/>
            <person name="Zhang T."/>
        </authorList>
    </citation>
    <scope>NUCLEOTIDE SEQUENCE [LARGE SCALE GENOMIC DNA]</scope>
    <source>
        <strain evidence="3 4">ZFHKF-1</strain>
    </source>
</reference>
<evidence type="ECO:0000313" key="4">
    <source>
        <dbReference type="Proteomes" id="UP000004080"/>
    </source>
</evidence>
<dbReference type="InterPro" id="IPR010982">
    <property type="entry name" value="Lambda_DNA-bd_dom_sf"/>
</dbReference>
<dbReference type="OrthoDB" id="2081653at2"/>
<dbReference type="PANTHER" id="PTHR46797:SF1">
    <property type="entry name" value="METHYLPHOSPHONATE SYNTHASE"/>
    <property type="match status" value="1"/>
</dbReference>
<name>I8AJL9_9BACL</name>
<evidence type="ECO:0000256" key="1">
    <source>
        <dbReference type="ARBA" id="ARBA00023125"/>
    </source>
</evidence>
<dbReference type="AlphaFoldDB" id="I8AJL9"/>
<proteinExistence type="predicted"/>
<dbReference type="EMBL" id="AKKV01000024">
    <property type="protein sequence ID" value="EIT85957.1"/>
    <property type="molecule type" value="Genomic_DNA"/>
</dbReference>
<evidence type="ECO:0000313" key="3">
    <source>
        <dbReference type="EMBL" id="EIT85957.1"/>
    </source>
</evidence>
<dbReference type="PANTHER" id="PTHR46797">
    <property type="entry name" value="HTH-TYPE TRANSCRIPTIONAL REGULATOR"/>
    <property type="match status" value="1"/>
</dbReference>
<organism evidence="3 4">
    <name type="scientific">Fictibacillus macauensis ZFHKF-1</name>
    <dbReference type="NCBI Taxonomy" id="1196324"/>
    <lineage>
        <taxon>Bacteria</taxon>
        <taxon>Bacillati</taxon>
        <taxon>Bacillota</taxon>
        <taxon>Bacilli</taxon>
        <taxon>Bacillales</taxon>
        <taxon>Fictibacillaceae</taxon>
        <taxon>Fictibacillus</taxon>
    </lineage>
</organism>